<gene>
    <name evidence="2" type="ORF">HRJ53_16550</name>
</gene>
<organism evidence="2 3">
    <name type="scientific">Candidatus Acidiferrum panamense</name>
    <dbReference type="NCBI Taxonomy" id="2741543"/>
    <lineage>
        <taxon>Bacteria</taxon>
        <taxon>Pseudomonadati</taxon>
        <taxon>Acidobacteriota</taxon>
        <taxon>Terriglobia</taxon>
        <taxon>Candidatus Acidiferrales</taxon>
        <taxon>Candidatus Acidiferrum</taxon>
    </lineage>
</organism>
<evidence type="ECO:0000256" key="1">
    <source>
        <dbReference type="SAM" id="MobiDB-lite"/>
    </source>
</evidence>
<proteinExistence type="predicted"/>
<dbReference type="Proteomes" id="UP000567293">
    <property type="component" value="Unassembled WGS sequence"/>
</dbReference>
<sequence length="74" mass="8854">MTHPQEQRRKHAIARYLAGEKIDVICRDLHCAKSWLYKWKARYQADDPEWAQSVSTQPQHKPSQLPQRMQQRVV</sequence>
<reference evidence="2" key="1">
    <citation type="submission" date="2020-06" db="EMBL/GenBank/DDBJ databases">
        <title>Legume-microbial interactions unlock mineral nutrients during tropical forest succession.</title>
        <authorList>
            <person name="Epihov D.Z."/>
        </authorList>
    </citation>
    <scope>NUCLEOTIDE SEQUENCE [LARGE SCALE GENOMIC DNA]</scope>
    <source>
        <strain evidence="2">Pan2503</strain>
    </source>
</reference>
<evidence type="ECO:0000313" key="3">
    <source>
        <dbReference type="Proteomes" id="UP000567293"/>
    </source>
</evidence>
<feature type="compositionally biased region" description="Polar residues" evidence="1">
    <location>
        <begin position="52"/>
        <end position="74"/>
    </location>
</feature>
<evidence type="ECO:0000313" key="2">
    <source>
        <dbReference type="EMBL" id="MBA0086592.1"/>
    </source>
</evidence>
<dbReference type="InterPro" id="IPR009057">
    <property type="entry name" value="Homeodomain-like_sf"/>
</dbReference>
<dbReference type="Pfam" id="PF13384">
    <property type="entry name" value="HTH_23"/>
    <property type="match status" value="1"/>
</dbReference>
<comment type="caution">
    <text evidence="2">The sequence shown here is derived from an EMBL/GenBank/DDBJ whole genome shotgun (WGS) entry which is preliminary data.</text>
</comment>
<keyword evidence="3" id="KW-1185">Reference proteome</keyword>
<dbReference type="SUPFAM" id="SSF46689">
    <property type="entry name" value="Homeodomain-like"/>
    <property type="match status" value="1"/>
</dbReference>
<feature type="non-terminal residue" evidence="2">
    <location>
        <position position="74"/>
    </location>
</feature>
<accession>A0A7V8NSM0</accession>
<name>A0A7V8NSM0_9BACT</name>
<dbReference type="AlphaFoldDB" id="A0A7V8NSM0"/>
<protein>
    <submittedName>
        <fullName evidence="2">Helix-turn-helix domain-containing protein</fullName>
    </submittedName>
</protein>
<feature type="region of interest" description="Disordered" evidence="1">
    <location>
        <begin position="48"/>
        <end position="74"/>
    </location>
</feature>
<dbReference type="EMBL" id="JACDQQ010001590">
    <property type="protein sequence ID" value="MBA0086592.1"/>
    <property type="molecule type" value="Genomic_DNA"/>
</dbReference>